<keyword evidence="2" id="KW-0812">Transmembrane</keyword>
<evidence type="ECO:0008006" key="5">
    <source>
        <dbReference type="Google" id="ProtNLM"/>
    </source>
</evidence>
<evidence type="ECO:0000313" key="3">
    <source>
        <dbReference type="EMBL" id="QAA32935.1"/>
    </source>
</evidence>
<keyword evidence="1" id="KW-0175">Coiled coil</keyword>
<dbReference type="KEGG" id="cmah:C1I91_15525"/>
<dbReference type="RefSeq" id="WP_128213669.1">
    <property type="nucleotide sequence ID" value="NZ_CP025746.1"/>
</dbReference>
<sequence>MKKTYHYKNIMYMIFAAGIPIILFVILFLFRFRGYFISAADTNLQSLRDEKINLIKEHYSKVEEKQEIYSQTIALSILGGKGELVNGWDFNSYDKNSEIKNIYVFDTSYNLIYKKNSDPDVINAADTLKQYKFKEPFILSDFFTTSSQNYQYLYYKISNKSGALGYTVFKIDSSQIQLLLKNSKQLGVKIYNNKFQVVCDTDVKNINKTEITPITKKALDGNTDIEAYEGYRYAYSFIDLNGVALYIAAYNSEKNILGTVNNIRTFILFVIILTFIAIFVLGWKAARNLKEAIEDELNNIENNTSLHIDELSKKANKVLKHITDIENLYEPLSKLREDLNEFEDEVRKEGLHINEKDKPEGKT</sequence>
<proteinExistence type="predicted"/>
<gene>
    <name evidence="3" type="ORF">C1I91_15525</name>
</gene>
<keyword evidence="4" id="KW-1185">Reference proteome</keyword>
<evidence type="ECO:0000256" key="2">
    <source>
        <dbReference type="SAM" id="Phobius"/>
    </source>
</evidence>
<keyword evidence="2" id="KW-0472">Membrane</keyword>
<evidence type="ECO:0000256" key="1">
    <source>
        <dbReference type="SAM" id="Coils"/>
    </source>
</evidence>
<evidence type="ECO:0000313" key="4">
    <source>
        <dbReference type="Proteomes" id="UP000286268"/>
    </source>
</evidence>
<accession>A0A410DV45</accession>
<dbReference type="EMBL" id="CP025746">
    <property type="protein sequence ID" value="QAA32935.1"/>
    <property type="molecule type" value="Genomic_DNA"/>
</dbReference>
<feature type="coiled-coil region" evidence="1">
    <location>
        <begin position="283"/>
        <end position="352"/>
    </location>
</feature>
<organism evidence="3 4">
    <name type="scientific">Clostridium manihotivorum</name>
    <dbReference type="NCBI Taxonomy" id="2320868"/>
    <lineage>
        <taxon>Bacteria</taxon>
        <taxon>Bacillati</taxon>
        <taxon>Bacillota</taxon>
        <taxon>Clostridia</taxon>
        <taxon>Eubacteriales</taxon>
        <taxon>Clostridiaceae</taxon>
        <taxon>Clostridium</taxon>
    </lineage>
</organism>
<name>A0A410DV45_9CLOT</name>
<reference evidence="3 4" key="1">
    <citation type="submission" date="2018-01" db="EMBL/GenBank/DDBJ databases">
        <title>Genome Sequencing and Assembly of Anaerobacter polyendosporus strain CT4.</title>
        <authorList>
            <person name="Tachaapaikoon C."/>
            <person name="Sutheeworapong S."/>
            <person name="Jenjaroenpun P."/>
            <person name="Wongsurawat T."/>
            <person name="Nookeaw I."/>
            <person name="Cheawchanlertfa P."/>
            <person name="Kosugi A."/>
            <person name="Cheevadhanarak S."/>
            <person name="Ratanakhanokchai K."/>
        </authorList>
    </citation>
    <scope>NUCLEOTIDE SEQUENCE [LARGE SCALE GENOMIC DNA]</scope>
    <source>
        <strain evidence="3 4">CT4</strain>
    </source>
</reference>
<dbReference type="Proteomes" id="UP000286268">
    <property type="component" value="Chromosome"/>
</dbReference>
<dbReference type="AlphaFoldDB" id="A0A410DV45"/>
<keyword evidence="2" id="KW-1133">Transmembrane helix</keyword>
<feature type="transmembrane region" description="Helical" evidence="2">
    <location>
        <begin position="12"/>
        <end position="30"/>
    </location>
</feature>
<protein>
    <recommendedName>
        <fullName evidence="5">Cache domain-containing protein</fullName>
    </recommendedName>
</protein>
<feature type="transmembrane region" description="Helical" evidence="2">
    <location>
        <begin position="263"/>
        <end position="283"/>
    </location>
</feature>